<evidence type="ECO:0000313" key="3">
    <source>
        <dbReference type="Proteomes" id="UP000197097"/>
    </source>
</evidence>
<dbReference type="Pfam" id="PF13471">
    <property type="entry name" value="Transglut_core3"/>
    <property type="match status" value="1"/>
</dbReference>
<accession>A0A246JG69</accession>
<evidence type="ECO:0000313" key="2">
    <source>
        <dbReference type="EMBL" id="OWQ91646.1"/>
    </source>
</evidence>
<keyword evidence="3" id="KW-1185">Reference proteome</keyword>
<dbReference type="InterPro" id="IPR053521">
    <property type="entry name" value="McjB-like"/>
</dbReference>
<reference evidence="2 3" key="1">
    <citation type="journal article" date="2002" name="Int. J. Syst. Evol. Microbiol.">
        <title>Sphingopyxis witflariensis sp. nov., isolated from activated sludge.</title>
        <authorList>
            <person name="Kampfer P."/>
            <person name="Witzenberger R."/>
            <person name="Denner E.B."/>
            <person name="Busse H.J."/>
            <person name="Neef A."/>
        </authorList>
    </citation>
    <scope>NUCLEOTIDE SEQUENCE [LARGE SCALE GENOMIC DNA]</scope>
    <source>
        <strain evidence="2 3">DSM 14551</strain>
    </source>
</reference>
<feature type="domain" description="Microcin J25-processing protein McjB C-terminal" evidence="1">
    <location>
        <begin position="113"/>
        <end position="216"/>
    </location>
</feature>
<dbReference type="AlphaFoldDB" id="A0A246JG69"/>
<evidence type="ECO:0000259" key="1">
    <source>
        <dbReference type="Pfam" id="PF13471"/>
    </source>
</evidence>
<sequence length="219" mass="24147">MWRLWCDMAVPTMQYRIRSDIKYCALGGRMICLDLSASRYFLLEEEAAAAIDAFVNGAASAEQFQWLVAKDLVEAGVPTAAPSMASDPTDSLYDGPIDPPPPWLLIEALLFQSRARRSLSRRSLRTHLAPTGLPDAAPERCRPVASSFARASRYRDATDQCLVRGLAMRAMFARRGLGVDLVIGVKLPFAAHCWLQAGAVVLSDPLDRIQNFKPLLAVR</sequence>
<dbReference type="InterPro" id="IPR032708">
    <property type="entry name" value="McjB_C"/>
</dbReference>
<protein>
    <recommendedName>
        <fullName evidence="1">Microcin J25-processing protein McjB C-terminal domain-containing protein</fullName>
    </recommendedName>
</protein>
<dbReference type="Proteomes" id="UP000197097">
    <property type="component" value="Unassembled WGS sequence"/>
</dbReference>
<gene>
    <name evidence="2" type="ORF">CDQ91_19030</name>
</gene>
<comment type="caution">
    <text evidence="2">The sequence shown here is derived from an EMBL/GenBank/DDBJ whole genome shotgun (WGS) entry which is preliminary data.</text>
</comment>
<organism evidence="2 3">
    <name type="scientific">Sphingopyxis witflariensis</name>
    <dbReference type="NCBI Taxonomy" id="173675"/>
    <lineage>
        <taxon>Bacteria</taxon>
        <taxon>Pseudomonadati</taxon>
        <taxon>Pseudomonadota</taxon>
        <taxon>Alphaproteobacteria</taxon>
        <taxon>Sphingomonadales</taxon>
        <taxon>Sphingomonadaceae</taxon>
        <taxon>Sphingopyxis</taxon>
    </lineage>
</organism>
<proteinExistence type="predicted"/>
<name>A0A246JG69_9SPHN</name>
<dbReference type="EMBL" id="NISJ01000015">
    <property type="protein sequence ID" value="OWQ91646.1"/>
    <property type="molecule type" value="Genomic_DNA"/>
</dbReference>
<dbReference type="NCBIfam" id="NF033537">
    <property type="entry name" value="lasso_biosyn_B2"/>
    <property type="match status" value="1"/>
</dbReference>